<keyword evidence="3" id="KW-1185">Reference proteome</keyword>
<proteinExistence type="predicted"/>
<dbReference type="RefSeq" id="WP_200132648.1">
    <property type="nucleotide sequence ID" value="NZ_JAEHOI010000011.1"/>
</dbReference>
<dbReference type="SUPFAM" id="SSF54427">
    <property type="entry name" value="NTF2-like"/>
    <property type="match status" value="1"/>
</dbReference>
<sequence length="150" mass="17037">MYGTIVRRKVEQVFSEINRGNWHAMVDGLGDPFHYRFHGDHALGGVRTSRATIEAWWERVTRLLPGAKFEVREVLVTGWPWRTRVAARLRVSGDLPTGEVYDNTMFQFMTIRWGRVTEIETLENLQILERALASVAAAGQTEAIAAPIVD</sequence>
<dbReference type="Pfam" id="PF12680">
    <property type="entry name" value="SnoaL_2"/>
    <property type="match status" value="1"/>
</dbReference>
<accession>A0A934UY63</accession>
<evidence type="ECO:0000313" key="2">
    <source>
        <dbReference type="EMBL" id="MBK0422436.1"/>
    </source>
</evidence>
<dbReference type="InterPro" id="IPR032710">
    <property type="entry name" value="NTF2-like_dom_sf"/>
</dbReference>
<dbReference type="InterPro" id="IPR037401">
    <property type="entry name" value="SnoaL-like"/>
</dbReference>
<name>A0A934UY63_9MICO</name>
<dbReference type="AlphaFoldDB" id="A0A934UY63"/>
<dbReference type="EMBL" id="JAEHOI010000011">
    <property type="protein sequence ID" value="MBK0422436.1"/>
    <property type="molecule type" value="Genomic_DNA"/>
</dbReference>
<protein>
    <submittedName>
        <fullName evidence="2">Nuclear transport factor 2 family protein</fullName>
    </submittedName>
</protein>
<reference evidence="2" key="1">
    <citation type="submission" date="2020-12" db="EMBL/GenBank/DDBJ databases">
        <title>Leucobacter sp. CAS2, isolated from Chromium sludge.</title>
        <authorList>
            <person name="Xu Z."/>
        </authorList>
    </citation>
    <scope>NUCLEOTIDE SEQUENCE</scope>
    <source>
        <strain evidence="2">CSA2</strain>
    </source>
</reference>
<feature type="domain" description="SnoaL-like" evidence="1">
    <location>
        <begin position="10"/>
        <end position="119"/>
    </location>
</feature>
<dbReference type="Proteomes" id="UP000618733">
    <property type="component" value="Unassembled WGS sequence"/>
</dbReference>
<dbReference type="Gene3D" id="3.10.450.50">
    <property type="match status" value="1"/>
</dbReference>
<comment type="caution">
    <text evidence="2">The sequence shown here is derived from an EMBL/GenBank/DDBJ whole genome shotgun (WGS) entry which is preliminary data.</text>
</comment>
<gene>
    <name evidence="2" type="ORF">JD292_10170</name>
</gene>
<evidence type="ECO:0000259" key="1">
    <source>
        <dbReference type="Pfam" id="PF12680"/>
    </source>
</evidence>
<organism evidence="2 3">
    <name type="scientific">Leucobacter edaphi</name>
    <dbReference type="NCBI Taxonomy" id="2796472"/>
    <lineage>
        <taxon>Bacteria</taxon>
        <taxon>Bacillati</taxon>
        <taxon>Actinomycetota</taxon>
        <taxon>Actinomycetes</taxon>
        <taxon>Micrococcales</taxon>
        <taxon>Microbacteriaceae</taxon>
        <taxon>Leucobacter</taxon>
    </lineage>
</organism>
<evidence type="ECO:0000313" key="3">
    <source>
        <dbReference type="Proteomes" id="UP000618733"/>
    </source>
</evidence>